<feature type="domain" description="Acyltransferase 3" evidence="2">
    <location>
        <begin position="19"/>
        <end position="236"/>
    </location>
</feature>
<dbReference type="PANTHER" id="PTHR37312:SF1">
    <property type="entry name" value="MEMBRANE-BOUND ACYLTRANSFERASE YKRP-RELATED"/>
    <property type="match status" value="1"/>
</dbReference>
<evidence type="ECO:0000256" key="1">
    <source>
        <dbReference type="SAM" id="Phobius"/>
    </source>
</evidence>
<reference evidence="3 4" key="1">
    <citation type="submission" date="2019-08" db="EMBL/GenBank/DDBJ databases">
        <title>In-depth cultivation of the pig gut microbiome towards novel bacterial diversity and tailored functional studies.</title>
        <authorList>
            <person name="Wylensek D."/>
            <person name="Hitch T.C.A."/>
            <person name="Clavel T."/>
        </authorList>
    </citation>
    <scope>NUCLEOTIDE SEQUENCE [LARGE SCALE GENOMIC DNA]</scope>
    <source>
        <strain evidence="3 4">BL-178-WT-3A</strain>
    </source>
</reference>
<organism evidence="3 4">
    <name type="scientific">Streptococcus alactolyticus</name>
    <dbReference type="NCBI Taxonomy" id="29389"/>
    <lineage>
        <taxon>Bacteria</taxon>
        <taxon>Bacillati</taxon>
        <taxon>Bacillota</taxon>
        <taxon>Bacilli</taxon>
        <taxon>Lactobacillales</taxon>
        <taxon>Streptococcaceae</taxon>
        <taxon>Streptococcus</taxon>
    </lineage>
</organism>
<keyword evidence="3" id="KW-0808">Transferase</keyword>
<feature type="transmembrane region" description="Helical" evidence="1">
    <location>
        <begin position="135"/>
        <end position="155"/>
    </location>
</feature>
<dbReference type="Pfam" id="PF01757">
    <property type="entry name" value="Acyl_transf_3"/>
    <property type="match status" value="1"/>
</dbReference>
<feature type="transmembrane region" description="Helical" evidence="1">
    <location>
        <begin position="20"/>
        <end position="38"/>
    </location>
</feature>
<dbReference type="GO" id="GO:0016747">
    <property type="term" value="F:acyltransferase activity, transferring groups other than amino-acyl groups"/>
    <property type="evidence" value="ECO:0007669"/>
    <property type="project" value="InterPro"/>
</dbReference>
<dbReference type="Proteomes" id="UP000471052">
    <property type="component" value="Unassembled WGS sequence"/>
</dbReference>
<feature type="transmembrane region" description="Helical" evidence="1">
    <location>
        <begin position="162"/>
        <end position="178"/>
    </location>
</feature>
<feature type="transmembrane region" description="Helical" evidence="1">
    <location>
        <begin position="44"/>
        <end position="62"/>
    </location>
</feature>
<feature type="transmembrane region" description="Helical" evidence="1">
    <location>
        <begin position="221"/>
        <end position="240"/>
    </location>
</feature>
<dbReference type="InterPro" id="IPR002656">
    <property type="entry name" value="Acyl_transf_3_dom"/>
</dbReference>
<evidence type="ECO:0000313" key="4">
    <source>
        <dbReference type="Proteomes" id="UP000471052"/>
    </source>
</evidence>
<dbReference type="AlphaFoldDB" id="A0A6N7WQR3"/>
<protein>
    <submittedName>
        <fullName evidence="3">Acyltransferase family protein</fullName>
    </submittedName>
</protein>
<keyword evidence="1" id="KW-0812">Transmembrane</keyword>
<evidence type="ECO:0000259" key="2">
    <source>
        <dbReference type="Pfam" id="PF01757"/>
    </source>
</evidence>
<dbReference type="EMBL" id="VUNP01000037">
    <property type="protein sequence ID" value="MST54263.1"/>
    <property type="molecule type" value="Genomic_DNA"/>
</dbReference>
<sequence length="263" mass="29586">MRRGTEVMNNEVITNNRLTYMDVAKGFGILCVIAGHMGNETINRFVFSFHMPLFFVISGYFISERLCSSELLKKRIKQLIPPYIFTCLVVILLNIAKTSIGVLVGTKSFHDAFGVLVKWAYASLYGAGTSHESPFSIVHIGAVWFLLATISSNYFAKKADEIRHPIIFVSTMAIIGYVSSKLLWLPWSIQCGMTATPFVYYGMCLKKSRFFNKPVKEQFPLFAISLCAWICEIIFSNPWMDIAQNQFPLGPFDFIGGGAPHFA</sequence>
<keyword evidence="3" id="KW-0012">Acyltransferase</keyword>
<comment type="caution">
    <text evidence="3">The sequence shown here is derived from an EMBL/GenBank/DDBJ whole genome shotgun (WGS) entry which is preliminary data.</text>
</comment>
<name>A0A6N7WQR3_STRAY</name>
<dbReference type="InterPro" id="IPR052734">
    <property type="entry name" value="Nod_factor_acetyltransferase"/>
</dbReference>
<evidence type="ECO:0000313" key="3">
    <source>
        <dbReference type="EMBL" id="MST54263.1"/>
    </source>
</evidence>
<feature type="transmembrane region" description="Helical" evidence="1">
    <location>
        <begin position="83"/>
        <end position="104"/>
    </location>
</feature>
<keyword evidence="1" id="KW-1133">Transmembrane helix</keyword>
<gene>
    <name evidence="3" type="ORF">FYJ82_07730</name>
</gene>
<proteinExistence type="predicted"/>
<keyword evidence="1" id="KW-0472">Membrane</keyword>
<accession>A0A6N7WQR3</accession>
<dbReference type="OrthoDB" id="6623990at2"/>
<feature type="transmembrane region" description="Helical" evidence="1">
    <location>
        <begin position="184"/>
        <end position="201"/>
    </location>
</feature>
<dbReference type="PANTHER" id="PTHR37312">
    <property type="entry name" value="MEMBRANE-BOUND ACYLTRANSFERASE YKRP-RELATED"/>
    <property type="match status" value="1"/>
</dbReference>